<organism evidence="12">
    <name type="scientific">Melampsora larici-populina (strain 98AG31 / pathotype 3-4-7)</name>
    <name type="common">Poplar leaf rust fungus</name>
    <dbReference type="NCBI Taxonomy" id="747676"/>
    <lineage>
        <taxon>Eukaryota</taxon>
        <taxon>Fungi</taxon>
        <taxon>Dikarya</taxon>
        <taxon>Basidiomycota</taxon>
        <taxon>Pucciniomycotina</taxon>
        <taxon>Pucciniomycetes</taxon>
        <taxon>Pucciniales</taxon>
        <taxon>Melampsoraceae</taxon>
        <taxon>Melampsora</taxon>
    </lineage>
</organism>
<evidence type="ECO:0000313" key="11">
    <source>
        <dbReference type="EMBL" id="EGG10885.1"/>
    </source>
</evidence>
<dbReference type="HOGENOM" id="CLU_030439_1_0_1"/>
<evidence type="ECO:0000256" key="4">
    <source>
        <dbReference type="ARBA" id="ARBA00022679"/>
    </source>
</evidence>
<evidence type="ECO:0000256" key="9">
    <source>
        <dbReference type="SAM" id="SignalP"/>
    </source>
</evidence>
<evidence type="ECO:0000256" key="8">
    <source>
        <dbReference type="SAM" id="Phobius"/>
    </source>
</evidence>
<comment type="similarity">
    <text evidence="3">Belongs to the wax synthase family.</text>
</comment>
<gene>
    <name evidence="11" type="ORF">MELLADRAFT_92240</name>
</gene>
<dbReference type="EMBL" id="GL883093">
    <property type="protein sequence ID" value="EGG10885.1"/>
    <property type="molecule type" value="Genomic_DNA"/>
</dbReference>
<protein>
    <recommendedName>
        <fullName evidence="10">Wax synthase domain-containing protein</fullName>
    </recommendedName>
</protein>
<proteinExistence type="inferred from homology"/>
<keyword evidence="5 8" id="KW-0812">Transmembrane</keyword>
<evidence type="ECO:0000256" key="3">
    <source>
        <dbReference type="ARBA" id="ARBA00007282"/>
    </source>
</evidence>
<dbReference type="PANTHER" id="PTHR31595:SF57">
    <property type="entry name" value="OS04G0481900 PROTEIN"/>
    <property type="match status" value="1"/>
</dbReference>
<accession>F4R8X6</accession>
<dbReference type="Pfam" id="PF13813">
    <property type="entry name" value="MBOAT_2"/>
    <property type="match status" value="1"/>
</dbReference>
<evidence type="ECO:0000256" key="5">
    <source>
        <dbReference type="ARBA" id="ARBA00022692"/>
    </source>
</evidence>
<dbReference type="AlphaFoldDB" id="F4R8X6"/>
<reference evidence="12" key="1">
    <citation type="journal article" date="2011" name="Proc. Natl. Acad. Sci. U.S.A.">
        <title>Obligate biotrophy features unraveled by the genomic analysis of rust fungi.</title>
        <authorList>
            <person name="Duplessis S."/>
            <person name="Cuomo C.A."/>
            <person name="Lin Y.-C."/>
            <person name="Aerts A."/>
            <person name="Tisserant E."/>
            <person name="Veneault-Fourrey C."/>
            <person name="Joly D.L."/>
            <person name="Hacquard S."/>
            <person name="Amselem J."/>
            <person name="Cantarel B.L."/>
            <person name="Chiu R."/>
            <person name="Coutinho P.M."/>
            <person name="Feau N."/>
            <person name="Field M."/>
            <person name="Frey P."/>
            <person name="Gelhaye E."/>
            <person name="Goldberg J."/>
            <person name="Grabherr M.G."/>
            <person name="Kodira C.D."/>
            <person name="Kohler A."/>
            <person name="Kuees U."/>
            <person name="Lindquist E.A."/>
            <person name="Lucas S.M."/>
            <person name="Mago R."/>
            <person name="Mauceli E."/>
            <person name="Morin E."/>
            <person name="Murat C."/>
            <person name="Pangilinan J.L."/>
            <person name="Park R."/>
            <person name="Pearson M."/>
            <person name="Quesneville H."/>
            <person name="Rouhier N."/>
            <person name="Sakthikumar S."/>
            <person name="Salamov A.A."/>
            <person name="Schmutz J."/>
            <person name="Selles B."/>
            <person name="Shapiro H."/>
            <person name="Tanguay P."/>
            <person name="Tuskan G.A."/>
            <person name="Henrissat B."/>
            <person name="Van de Peer Y."/>
            <person name="Rouze P."/>
            <person name="Ellis J.G."/>
            <person name="Dodds P.N."/>
            <person name="Schein J.E."/>
            <person name="Zhong S."/>
            <person name="Hamelin R.C."/>
            <person name="Grigoriev I.V."/>
            <person name="Szabo L.J."/>
            <person name="Martin F."/>
        </authorList>
    </citation>
    <scope>NUCLEOTIDE SEQUENCE [LARGE SCALE GENOMIC DNA]</scope>
    <source>
        <strain evidence="12">98AG31 / pathotype 3-4-7</strain>
    </source>
</reference>
<evidence type="ECO:0000256" key="6">
    <source>
        <dbReference type="ARBA" id="ARBA00022989"/>
    </source>
</evidence>
<comment type="pathway">
    <text evidence="2">Secondary metabolite biosynthesis.</text>
</comment>
<feature type="transmembrane region" description="Helical" evidence="8">
    <location>
        <begin position="341"/>
        <end position="357"/>
    </location>
</feature>
<keyword evidence="6 8" id="KW-1133">Transmembrane helix</keyword>
<evidence type="ECO:0000313" key="12">
    <source>
        <dbReference type="Proteomes" id="UP000001072"/>
    </source>
</evidence>
<feature type="chain" id="PRO_5003314914" description="Wax synthase domain-containing protein" evidence="9">
    <location>
        <begin position="24"/>
        <end position="394"/>
    </location>
</feature>
<dbReference type="PANTHER" id="PTHR31595">
    <property type="entry name" value="LONG-CHAIN-ALCOHOL O-FATTY-ACYLTRANSFERASE 3-RELATED"/>
    <property type="match status" value="1"/>
</dbReference>
<dbReference type="GeneID" id="18936177"/>
<name>F4R8X6_MELLP</name>
<dbReference type="GO" id="GO:0008374">
    <property type="term" value="F:O-acyltransferase activity"/>
    <property type="evidence" value="ECO:0007669"/>
    <property type="project" value="InterPro"/>
</dbReference>
<feature type="transmembrane region" description="Helical" evidence="8">
    <location>
        <begin position="124"/>
        <end position="145"/>
    </location>
</feature>
<feature type="transmembrane region" description="Helical" evidence="8">
    <location>
        <begin position="315"/>
        <end position="335"/>
    </location>
</feature>
<keyword evidence="7 8" id="KW-0472">Membrane</keyword>
<dbReference type="InterPro" id="IPR044851">
    <property type="entry name" value="Wax_synthase"/>
</dbReference>
<evidence type="ECO:0000256" key="1">
    <source>
        <dbReference type="ARBA" id="ARBA00004141"/>
    </source>
</evidence>
<dbReference type="VEuPathDB" id="FungiDB:MELLADRAFT_92240"/>
<feature type="domain" description="Wax synthase" evidence="10">
    <location>
        <begin position="224"/>
        <end position="299"/>
    </location>
</feature>
<keyword evidence="4" id="KW-0808">Transferase</keyword>
<dbReference type="InParanoid" id="F4R8X6"/>
<sequence>MRSIRLCLAPLNFLIAITTPVDYCFLPVMKRGYINMAFAVWSFHLAAKSIEWGMTGGYWEGKYWTRSVSKSSSTSTTQIQNAAPMKTDWSEIAGWTTEQFFCLRGLQYGWGQQIRVESPRLPAVIRRIFLMNLLNTSSLAFLLLVRDQKSPARALEAIGIPKFGINDFLAESLTTLAFGFLLISGTDLSISQMNVQCHLVHWLGKRVWIPEWILRSTDPTLAHPAFDSPHSATSLSWFWGKGWHQMFRRDFLMCGGYPASTIARKLGGGLTAQKICGLFGSFFVSAVLHEYVVHHFAPKSHPSPHVYFQEFPASFAYFLIQPVGILLEPYIIPLIPRKMGGGWLWVLVFTLLTATPFRKQWIRDFRLLDNVFKPLEDWNMWTFLIPGLTYDLRF</sequence>
<evidence type="ECO:0000259" key="10">
    <source>
        <dbReference type="Pfam" id="PF13813"/>
    </source>
</evidence>
<evidence type="ECO:0000256" key="2">
    <source>
        <dbReference type="ARBA" id="ARBA00005179"/>
    </source>
</evidence>
<feature type="signal peptide" evidence="9">
    <location>
        <begin position="1"/>
        <end position="23"/>
    </location>
</feature>
<keyword evidence="12" id="KW-1185">Reference proteome</keyword>
<keyword evidence="9" id="KW-0732">Signal</keyword>
<dbReference type="RefSeq" id="XP_007405487.1">
    <property type="nucleotide sequence ID" value="XM_007405425.1"/>
</dbReference>
<dbReference type="GO" id="GO:0016020">
    <property type="term" value="C:membrane"/>
    <property type="evidence" value="ECO:0007669"/>
    <property type="project" value="UniProtKB-SubCell"/>
</dbReference>
<dbReference type="GO" id="GO:0006629">
    <property type="term" value="P:lipid metabolic process"/>
    <property type="evidence" value="ECO:0007669"/>
    <property type="project" value="InterPro"/>
</dbReference>
<evidence type="ECO:0000256" key="7">
    <source>
        <dbReference type="ARBA" id="ARBA00023136"/>
    </source>
</evidence>
<dbReference type="InterPro" id="IPR032805">
    <property type="entry name" value="Wax_synthase_dom"/>
</dbReference>
<dbReference type="KEGG" id="mlr:MELLADRAFT_92240"/>
<dbReference type="OrthoDB" id="1077582at2759"/>
<dbReference type="eggNOG" id="ENOG502SAAK">
    <property type="taxonomic scope" value="Eukaryota"/>
</dbReference>
<comment type="subcellular location">
    <subcellularLocation>
        <location evidence="1">Membrane</location>
        <topology evidence="1">Multi-pass membrane protein</topology>
    </subcellularLocation>
</comment>
<dbReference type="Proteomes" id="UP000001072">
    <property type="component" value="Unassembled WGS sequence"/>
</dbReference>